<dbReference type="InParanoid" id="A0A0C3PFN3"/>
<gene>
    <name evidence="1" type="ORF">M404DRAFT_12867</name>
</gene>
<dbReference type="HOGENOM" id="CLU_059493_0_0_1"/>
<evidence type="ECO:0008006" key="3">
    <source>
        <dbReference type="Google" id="ProtNLM"/>
    </source>
</evidence>
<dbReference type="SUPFAM" id="SSF56784">
    <property type="entry name" value="HAD-like"/>
    <property type="match status" value="1"/>
</dbReference>
<sequence length="236" mass="26766">MIIWFDIDNTLYSASTKISQAMGQRIHAYFVSMGLDEDEASDLHFKYYTQYGLALRGLTRHHDIDPLDFDRKCDGTLPLEELIQPNPKLRMLIEDLDRTKVRVWALTNAYKNHANRVLTILGIRDQIEGVVFCDYENPNFTCKPEPEYYHNAMKQAGISDPSKCLFIDDSKQNVVAAKKLGWGRCAHFYEAGLEAMEGGKLKTLGQNGDTAASANGVVVITDLEDLRKVWPDIFSK</sequence>
<name>A0A0C3PFN3_PISTI</name>
<dbReference type="Pfam" id="PF00702">
    <property type="entry name" value="Hydrolase"/>
    <property type="match status" value="1"/>
</dbReference>
<keyword evidence="2" id="KW-1185">Reference proteome</keyword>
<dbReference type="SFLD" id="SFLDG01129">
    <property type="entry name" value="C1.5:_HAD__Beta-PGM__Phosphata"/>
    <property type="match status" value="1"/>
</dbReference>
<protein>
    <recommendedName>
        <fullName evidence="3">Pyrimidine 5-nucleotidase</fullName>
    </recommendedName>
</protein>
<dbReference type="SFLD" id="SFLDS00003">
    <property type="entry name" value="Haloacid_Dehalogenase"/>
    <property type="match status" value="1"/>
</dbReference>
<proteinExistence type="predicted"/>
<dbReference type="Proteomes" id="UP000054217">
    <property type="component" value="Unassembled WGS sequence"/>
</dbReference>
<dbReference type="FunCoup" id="A0A0C3PFN3">
    <property type="interactions" value="300"/>
</dbReference>
<dbReference type="NCBIfam" id="TIGR01993">
    <property type="entry name" value="Pyr-5-nucltdase"/>
    <property type="match status" value="1"/>
</dbReference>
<evidence type="ECO:0000313" key="2">
    <source>
        <dbReference type="Proteomes" id="UP000054217"/>
    </source>
</evidence>
<dbReference type="SFLD" id="SFLDG01132">
    <property type="entry name" value="C1.5.3:_5'-Nucleotidase_Like"/>
    <property type="match status" value="1"/>
</dbReference>
<dbReference type="OrthoDB" id="1065058at2759"/>
<reference evidence="2" key="2">
    <citation type="submission" date="2015-01" db="EMBL/GenBank/DDBJ databases">
        <title>Evolutionary Origins and Diversification of the Mycorrhizal Mutualists.</title>
        <authorList>
            <consortium name="DOE Joint Genome Institute"/>
            <consortium name="Mycorrhizal Genomics Consortium"/>
            <person name="Kohler A."/>
            <person name="Kuo A."/>
            <person name="Nagy L.G."/>
            <person name="Floudas D."/>
            <person name="Copeland A."/>
            <person name="Barry K.W."/>
            <person name="Cichocki N."/>
            <person name="Veneault-Fourrey C."/>
            <person name="LaButti K."/>
            <person name="Lindquist E.A."/>
            <person name="Lipzen A."/>
            <person name="Lundell T."/>
            <person name="Morin E."/>
            <person name="Murat C."/>
            <person name="Riley R."/>
            <person name="Ohm R."/>
            <person name="Sun H."/>
            <person name="Tunlid A."/>
            <person name="Henrissat B."/>
            <person name="Grigoriev I.V."/>
            <person name="Hibbett D.S."/>
            <person name="Martin F."/>
        </authorList>
    </citation>
    <scope>NUCLEOTIDE SEQUENCE [LARGE SCALE GENOMIC DNA]</scope>
    <source>
        <strain evidence="2">Marx 270</strain>
    </source>
</reference>
<dbReference type="Gene3D" id="3.40.50.1000">
    <property type="entry name" value="HAD superfamily/HAD-like"/>
    <property type="match status" value="1"/>
</dbReference>
<reference evidence="1 2" key="1">
    <citation type="submission" date="2014-04" db="EMBL/GenBank/DDBJ databases">
        <authorList>
            <consortium name="DOE Joint Genome Institute"/>
            <person name="Kuo A."/>
            <person name="Kohler A."/>
            <person name="Costa M.D."/>
            <person name="Nagy L.G."/>
            <person name="Floudas D."/>
            <person name="Copeland A."/>
            <person name="Barry K.W."/>
            <person name="Cichocki N."/>
            <person name="Veneault-Fourrey C."/>
            <person name="LaButti K."/>
            <person name="Lindquist E.A."/>
            <person name="Lipzen A."/>
            <person name="Lundell T."/>
            <person name="Morin E."/>
            <person name="Murat C."/>
            <person name="Sun H."/>
            <person name="Tunlid A."/>
            <person name="Henrissat B."/>
            <person name="Grigoriev I.V."/>
            <person name="Hibbett D.S."/>
            <person name="Martin F."/>
            <person name="Nordberg H.P."/>
            <person name="Cantor M.N."/>
            <person name="Hua S.X."/>
        </authorList>
    </citation>
    <scope>NUCLEOTIDE SEQUENCE [LARGE SCALE GENOMIC DNA]</scope>
    <source>
        <strain evidence="1 2">Marx 270</strain>
    </source>
</reference>
<dbReference type="GO" id="GO:0009166">
    <property type="term" value="P:nucleotide catabolic process"/>
    <property type="evidence" value="ECO:0007669"/>
    <property type="project" value="TreeGrafter"/>
</dbReference>
<accession>A0A0C3PFN3</accession>
<dbReference type="AlphaFoldDB" id="A0A0C3PFN3"/>
<evidence type="ECO:0000313" key="1">
    <source>
        <dbReference type="EMBL" id="KIO12710.1"/>
    </source>
</evidence>
<dbReference type="PANTHER" id="PTHR47438:SF1">
    <property type="entry name" value="PHOSPHATE METABOLISM PROTEIN 8-RELATED"/>
    <property type="match status" value="1"/>
</dbReference>
<dbReference type="PANTHER" id="PTHR47438">
    <property type="entry name" value="PHOSPHATE METABOLISM PROTEIN 8-RELATED"/>
    <property type="match status" value="1"/>
</dbReference>
<dbReference type="InterPro" id="IPR010237">
    <property type="entry name" value="Pyr-5-nucltdase"/>
</dbReference>
<dbReference type="InterPro" id="IPR052791">
    <property type="entry name" value="SSM1_domain"/>
</dbReference>
<dbReference type="STRING" id="870435.A0A0C3PFN3"/>
<dbReference type="InterPro" id="IPR036412">
    <property type="entry name" value="HAD-like_sf"/>
</dbReference>
<dbReference type="InterPro" id="IPR006439">
    <property type="entry name" value="HAD-SF_hydro_IA"/>
</dbReference>
<dbReference type="NCBIfam" id="TIGR01509">
    <property type="entry name" value="HAD-SF-IA-v3"/>
    <property type="match status" value="1"/>
</dbReference>
<organism evidence="1 2">
    <name type="scientific">Pisolithus tinctorius Marx 270</name>
    <dbReference type="NCBI Taxonomy" id="870435"/>
    <lineage>
        <taxon>Eukaryota</taxon>
        <taxon>Fungi</taxon>
        <taxon>Dikarya</taxon>
        <taxon>Basidiomycota</taxon>
        <taxon>Agaricomycotina</taxon>
        <taxon>Agaricomycetes</taxon>
        <taxon>Agaricomycetidae</taxon>
        <taxon>Boletales</taxon>
        <taxon>Sclerodermatineae</taxon>
        <taxon>Pisolithaceae</taxon>
        <taxon>Pisolithus</taxon>
    </lineage>
</organism>
<dbReference type="Gene3D" id="1.10.150.450">
    <property type="match status" value="1"/>
</dbReference>
<dbReference type="GO" id="GO:0008252">
    <property type="term" value="F:nucleotidase activity"/>
    <property type="evidence" value="ECO:0007669"/>
    <property type="project" value="TreeGrafter"/>
</dbReference>
<dbReference type="GO" id="GO:0006206">
    <property type="term" value="P:pyrimidine nucleobase metabolic process"/>
    <property type="evidence" value="ECO:0007669"/>
    <property type="project" value="TreeGrafter"/>
</dbReference>
<dbReference type="EMBL" id="KN831947">
    <property type="protein sequence ID" value="KIO12710.1"/>
    <property type="molecule type" value="Genomic_DNA"/>
</dbReference>
<dbReference type="InterPro" id="IPR023214">
    <property type="entry name" value="HAD_sf"/>
</dbReference>